<proteinExistence type="predicted"/>
<dbReference type="KEGG" id="dva:DAD186_01840"/>
<dbReference type="RefSeq" id="WP_157457056.1">
    <property type="nucleotide sequence ID" value="NZ_CP012117.1"/>
</dbReference>
<organism evidence="2 3">
    <name type="scientific">Dermabacter vaginalis</name>
    <dbReference type="NCBI Taxonomy" id="1630135"/>
    <lineage>
        <taxon>Bacteria</taxon>
        <taxon>Bacillati</taxon>
        <taxon>Actinomycetota</taxon>
        <taxon>Actinomycetes</taxon>
        <taxon>Micrococcales</taxon>
        <taxon>Dermabacteraceae</taxon>
        <taxon>Dermabacter</taxon>
    </lineage>
</organism>
<evidence type="ECO:0000313" key="2">
    <source>
        <dbReference type="EMBL" id="ANP26743.1"/>
    </source>
</evidence>
<protein>
    <submittedName>
        <fullName evidence="2">Uncharacterized protein</fullName>
    </submittedName>
</protein>
<dbReference type="Proteomes" id="UP000092596">
    <property type="component" value="Chromosome"/>
</dbReference>
<dbReference type="STRING" id="1630135.DAD186_01840"/>
<feature type="region of interest" description="Disordered" evidence="1">
    <location>
        <begin position="1"/>
        <end position="54"/>
    </location>
</feature>
<gene>
    <name evidence="2" type="ORF">DAD186_01840</name>
</gene>
<dbReference type="AlphaFoldDB" id="A0A1B0ZFN9"/>
<evidence type="ECO:0000313" key="3">
    <source>
        <dbReference type="Proteomes" id="UP000092596"/>
    </source>
</evidence>
<name>A0A1B0ZFN9_9MICO</name>
<evidence type="ECO:0000256" key="1">
    <source>
        <dbReference type="SAM" id="MobiDB-lite"/>
    </source>
</evidence>
<accession>A0A1B0ZFN9</accession>
<dbReference type="EMBL" id="CP012117">
    <property type="protein sequence ID" value="ANP26743.1"/>
    <property type="molecule type" value="Genomic_DNA"/>
</dbReference>
<sequence length="54" mass="5991">MSNNDWQQAPDPTGQAPQYQQPPQYQIPNDASSMGYANGMPPEKKNKTGLWIGL</sequence>
<feature type="compositionally biased region" description="Low complexity" evidence="1">
    <location>
        <begin position="15"/>
        <end position="28"/>
    </location>
</feature>
<reference evidence="2 3" key="1">
    <citation type="submission" date="2015-06" db="EMBL/GenBank/DDBJ databases">
        <title>Investigation of pathophysiology for high-risk pregnancy and development of treatment modality based on it.</title>
        <authorList>
            <person name="Kim B.-C."/>
            <person name="Lim S."/>
        </authorList>
    </citation>
    <scope>NUCLEOTIDE SEQUENCE [LARGE SCALE GENOMIC DNA]</scope>
    <source>
        <strain evidence="2 3">AD1-86</strain>
    </source>
</reference>